<dbReference type="Proteomes" id="UP000259683">
    <property type="component" value="Segment"/>
</dbReference>
<accession>A0A385EDL1</accession>
<dbReference type="Pfam" id="PF04957">
    <property type="entry name" value="RMF"/>
    <property type="match status" value="1"/>
</dbReference>
<name>A0A385EDL1_9CAUD</name>
<dbReference type="InterPro" id="IPR007040">
    <property type="entry name" value="Ribosome_modulation_factor"/>
</dbReference>
<evidence type="ECO:0000313" key="2">
    <source>
        <dbReference type="Proteomes" id="UP000259683"/>
    </source>
</evidence>
<protein>
    <submittedName>
        <fullName evidence="1">Uncharacterized protein</fullName>
    </submittedName>
</protein>
<proteinExistence type="predicted"/>
<reference evidence="1" key="1">
    <citation type="submission" date="2018-07" db="EMBL/GenBank/DDBJ databases">
        <authorList>
            <person name="Wilson K.M."/>
            <person name="Ely B."/>
        </authorList>
    </citation>
    <scope>NUCLEOTIDE SEQUENCE</scope>
</reference>
<organism evidence="1 2">
    <name type="scientific">Caulobacter phage CcrSC</name>
    <dbReference type="NCBI Taxonomy" id="2283272"/>
    <lineage>
        <taxon>Viruses</taxon>
        <taxon>Duplodnaviria</taxon>
        <taxon>Heunggongvirae</taxon>
        <taxon>Uroviricota</taxon>
        <taxon>Caudoviricetes</taxon>
        <taxon>Jeanschmidtviridae</taxon>
        <taxon>Bertelyvirus</taxon>
        <taxon>Bertelyvirus SC</taxon>
    </lineage>
</organism>
<keyword evidence="2" id="KW-1185">Reference proteome</keyword>
<gene>
    <name evidence="1" type="ORF">CcrSC_gp271c</name>
</gene>
<dbReference type="NCBIfam" id="NF041886">
    <property type="entry name" value="Rmf_CrpP_fam"/>
    <property type="match status" value="1"/>
</dbReference>
<evidence type="ECO:0000313" key="1">
    <source>
        <dbReference type="EMBL" id="AXQ69853.1"/>
    </source>
</evidence>
<dbReference type="EMBL" id="MH588547">
    <property type="protein sequence ID" value="AXQ69853.1"/>
    <property type="molecule type" value="Genomic_DNA"/>
</dbReference>
<sequence length="44" mass="5061">MDPYQQGQLAFVQGKPRSACPYGLLSLDRWSWLDGWDFQKSVQG</sequence>
<reference evidence="1" key="2">
    <citation type="submission" date="2021-07" db="EMBL/GenBank/DDBJ databases">
        <title>Giant CbK-like Caulobacter bacteriophages have genetically divergent genomes.</title>
        <authorList>
            <person name="Wilson K."/>
            <person name="Ely B."/>
        </authorList>
    </citation>
    <scope>NUCLEOTIDE SEQUENCE</scope>
</reference>